<gene>
    <name evidence="1" type="ORF">GOP47_0024210</name>
</gene>
<protein>
    <submittedName>
        <fullName evidence="1">Uncharacterized protein</fullName>
    </submittedName>
</protein>
<keyword evidence="2" id="KW-1185">Reference proteome</keyword>
<organism evidence="1 2">
    <name type="scientific">Adiantum capillus-veneris</name>
    <name type="common">Maidenhair fern</name>
    <dbReference type="NCBI Taxonomy" id="13818"/>
    <lineage>
        <taxon>Eukaryota</taxon>
        <taxon>Viridiplantae</taxon>
        <taxon>Streptophyta</taxon>
        <taxon>Embryophyta</taxon>
        <taxon>Tracheophyta</taxon>
        <taxon>Polypodiopsida</taxon>
        <taxon>Polypodiidae</taxon>
        <taxon>Polypodiales</taxon>
        <taxon>Pteridineae</taxon>
        <taxon>Pteridaceae</taxon>
        <taxon>Vittarioideae</taxon>
        <taxon>Adiantum</taxon>
    </lineage>
</organism>
<accession>A0A9D4Z5C1</accession>
<reference evidence="1" key="1">
    <citation type="submission" date="2021-01" db="EMBL/GenBank/DDBJ databases">
        <title>Adiantum capillus-veneris genome.</title>
        <authorList>
            <person name="Fang Y."/>
            <person name="Liao Q."/>
        </authorList>
    </citation>
    <scope>NUCLEOTIDE SEQUENCE</scope>
    <source>
        <strain evidence="1">H3</strain>
        <tissue evidence="1">Leaf</tissue>
    </source>
</reference>
<comment type="caution">
    <text evidence="1">The sequence shown here is derived from an EMBL/GenBank/DDBJ whole genome shotgun (WGS) entry which is preliminary data.</text>
</comment>
<dbReference type="AlphaFoldDB" id="A0A9D4Z5C1"/>
<proteinExistence type="predicted"/>
<evidence type="ECO:0000313" key="1">
    <source>
        <dbReference type="EMBL" id="KAI5061705.1"/>
    </source>
</evidence>
<name>A0A9D4Z5C1_ADICA</name>
<dbReference type="Proteomes" id="UP000886520">
    <property type="component" value="Chromosome 23"/>
</dbReference>
<sequence>MSGSANAKFVWPQCPCLALPDHLHMHLLCHRLLRSSFNLNKALKSAKDLLLQTLVVRRLQPSPLPTAVDARFSSSLSFSAYSTTHLRERPPDIFPEQDFIVFKPLLCGTSSSPPQSSSMPSKSHL</sequence>
<dbReference type="EMBL" id="JABFUD020000023">
    <property type="protein sequence ID" value="KAI5061705.1"/>
    <property type="molecule type" value="Genomic_DNA"/>
</dbReference>
<evidence type="ECO:0000313" key="2">
    <source>
        <dbReference type="Proteomes" id="UP000886520"/>
    </source>
</evidence>